<dbReference type="HOGENOM" id="CLU_002162_0_1_1"/>
<dbReference type="VEuPathDB" id="FungiDB:PV09_08988"/>
<dbReference type="AlphaFoldDB" id="A0A0D2AK35"/>
<keyword evidence="12" id="KW-1185">Reference proteome</keyword>
<dbReference type="RefSeq" id="XP_016209198.1">
    <property type="nucleotide sequence ID" value="XM_016362973.1"/>
</dbReference>
<evidence type="ECO:0000256" key="7">
    <source>
        <dbReference type="PROSITE-ProRule" id="PRU00409"/>
    </source>
</evidence>
<dbReference type="PROSITE" id="PS00867">
    <property type="entry name" value="CPSASE_2"/>
    <property type="match status" value="1"/>
</dbReference>
<dbReference type="InterPro" id="IPR005479">
    <property type="entry name" value="CPAse_ATP-bd"/>
</dbReference>
<dbReference type="SUPFAM" id="SSF56059">
    <property type="entry name" value="Glutathione synthetase ATP-binding domain-like"/>
    <property type="match status" value="1"/>
</dbReference>
<dbReference type="PANTHER" id="PTHR18866:SF128">
    <property type="entry name" value="UREA AMIDOLYASE"/>
    <property type="match status" value="1"/>
</dbReference>
<dbReference type="PANTHER" id="PTHR18866">
    <property type="entry name" value="CARBOXYLASE:PYRUVATE/ACETYL-COA/PROPIONYL-COA CARBOXYLASE"/>
    <property type="match status" value="1"/>
</dbReference>
<feature type="domain" description="ATP-grasp" evidence="9">
    <location>
        <begin position="126"/>
        <end position="324"/>
    </location>
</feature>
<dbReference type="PROSITE" id="PS00188">
    <property type="entry name" value="BIOTIN"/>
    <property type="match status" value="1"/>
</dbReference>
<sequence>MTESQLSRIKKVLIANRGEIAVRCIRACSALGVRSVSIYTASDSTSLHVSAADESVALKSDGTPGYLDVENILQICKDREVDAVIPGYGFLSENADFARKIVQAGIAFVGPSAECIADMGLKHRARELAIATGVPVVPGTGLLLSEDEAVEAGHHLGYPIMLKATGGGGGMGLQVCKDADEVREKFKSVKSRGETLFQNSGIFVEKYYPKSRHIEVQVFGNGSEVIHFGERECSIQRRHQKIIEECPSPFVEARRGLREKLTSSATRFARALNYKSVGTVEFLEDDETGDFFFLEMNTRLQVEHGVTELCYSIDLVALMLRQADAELAGKPGISAEELLLLQDFRLNGASIEARVYAEIPSRDFAPSPGILQEVVIPSVTTLRVDTWVRAGQEITTSYDPLIAKVMVFASSRSEAINSMIKLLDSEVSFKGPANNMDFLRDIVASEQFKDGKTTTDFITNNLSYRPCAIDFLFGGAFTTVQDVGRPKKGHGIPKGGPMDIVSARLANILVGNLPEDELLEITLSGPEMLFLSAAVIAVCGAPTTLTIDGKEVSLWKRLVVQRGQRVKVGFINGPGIRAYLAIKGGFPGVPVLFGSKSTTPSQKYGGTQGRQIRTGDYLKLSDKSPLWAEEMVEYSLPLKLIPDYNFEEIYVMQGPHDSADIMTDTDRNMLYSTAWKVGHNSNRTGIKLIGPTPQWARKDGGEAGSHPSNYLDFGYPSPGGVNWGGDASTILCYDSPNFGGLVCSSTVITAELWKLGQLRPDDRVKLTPVSMESATELRKKLDEYLAFVQKIVSDCKETVATNPKLPMNLNPVAINKSVAVLKEVSASGALRPKVVYRQGGDAFILIEFGEQSADISVMSRIRLLVCKLEEQNLNVLLTPHVGCLTIEYDPISISQKDFVNLLHDLETSITASVDMKIKCREFRLPVVLDHPDLDMCIQRYMATTRNKAVYLPDNVEYVRKANALQSRRDALDILTNTTFVVPAVGFISGLPMLFPLAPKAFLAQKYNPTRISTPGGTIGVGGSLLAIYPMDQPGGYMMLARTLEMFDPYGTKPGFTTEKPWIMEPYDLVKFFEVSVEEYDALATAYFAGQYKWQVSDGIFDVRHSYDMFQAAKADPDAIAYKERQLKALNEQGEIEKVIYKQWEAEVAEEPVDEAFVQSMMKDENIATIRSPMAANVWKILVKNGDVLVKDQLVAILEAMKMEINLHAPASTQGKKVKAIIKKPGSSVNADDAIITAE</sequence>
<dbReference type="InParanoid" id="A0A0D2AK35"/>
<dbReference type="Gene3D" id="3.30.1360.40">
    <property type="match status" value="1"/>
</dbReference>
<evidence type="ECO:0000256" key="1">
    <source>
        <dbReference type="ARBA" id="ARBA00001953"/>
    </source>
</evidence>
<dbReference type="Pfam" id="PF02785">
    <property type="entry name" value="Biotin_carb_C"/>
    <property type="match status" value="1"/>
</dbReference>
<dbReference type="Proteomes" id="UP000053259">
    <property type="component" value="Unassembled WGS sequence"/>
</dbReference>
<dbReference type="CDD" id="cd06850">
    <property type="entry name" value="biotinyl_domain"/>
    <property type="match status" value="1"/>
</dbReference>
<evidence type="ECO:0000256" key="2">
    <source>
        <dbReference type="ARBA" id="ARBA00022598"/>
    </source>
</evidence>
<dbReference type="Pfam" id="PF00364">
    <property type="entry name" value="Biotin_lipoyl"/>
    <property type="match status" value="1"/>
</dbReference>
<keyword evidence="5 7" id="KW-0067">ATP-binding</keyword>
<evidence type="ECO:0000259" key="9">
    <source>
        <dbReference type="PROSITE" id="PS50975"/>
    </source>
</evidence>
<comment type="cofactor">
    <cofactor evidence="1">
        <name>biotin</name>
        <dbReference type="ChEBI" id="CHEBI:57586"/>
    </cofactor>
</comment>
<dbReference type="GO" id="GO:0046872">
    <property type="term" value="F:metal ion binding"/>
    <property type="evidence" value="ECO:0007669"/>
    <property type="project" value="InterPro"/>
</dbReference>
<dbReference type="InterPro" id="IPR001882">
    <property type="entry name" value="Biotin_BS"/>
</dbReference>
<gene>
    <name evidence="11" type="ORF">PV09_08988</name>
</gene>
<protein>
    <submittedName>
        <fullName evidence="11">Urea carboxylase</fullName>
    </submittedName>
</protein>
<evidence type="ECO:0000313" key="11">
    <source>
        <dbReference type="EMBL" id="KIV99328.1"/>
    </source>
</evidence>
<dbReference type="SMART" id="SM00878">
    <property type="entry name" value="Biotin_carb_C"/>
    <property type="match status" value="1"/>
</dbReference>
<evidence type="ECO:0000256" key="4">
    <source>
        <dbReference type="ARBA" id="ARBA00022801"/>
    </source>
</evidence>
<dbReference type="InterPro" id="IPR003778">
    <property type="entry name" value="CT_A_B"/>
</dbReference>
<dbReference type="InterPro" id="IPR011054">
    <property type="entry name" value="Rudment_hybrid_motif"/>
</dbReference>
<dbReference type="Pfam" id="PF00289">
    <property type="entry name" value="Biotin_carb_N"/>
    <property type="match status" value="1"/>
</dbReference>
<dbReference type="EMBL" id="KN847579">
    <property type="protein sequence ID" value="KIV99328.1"/>
    <property type="molecule type" value="Genomic_DNA"/>
</dbReference>
<keyword evidence="2" id="KW-0436">Ligase</keyword>
<dbReference type="InterPro" id="IPR016185">
    <property type="entry name" value="PreATP-grasp_dom_sf"/>
</dbReference>
<keyword evidence="4" id="KW-0378">Hydrolase</keyword>
<keyword evidence="6" id="KW-0092">Biotin</keyword>
<dbReference type="SUPFAM" id="SSF52440">
    <property type="entry name" value="PreATP-grasp domain"/>
    <property type="match status" value="1"/>
</dbReference>
<dbReference type="SUPFAM" id="SSF160467">
    <property type="entry name" value="PH0987 N-terminal domain-like"/>
    <property type="match status" value="1"/>
</dbReference>
<dbReference type="PROSITE" id="PS50979">
    <property type="entry name" value="BC"/>
    <property type="match status" value="1"/>
</dbReference>
<reference evidence="11 12" key="1">
    <citation type="submission" date="2015-01" db="EMBL/GenBank/DDBJ databases">
        <title>The Genome Sequence of Ochroconis gallopava CBS43764.</title>
        <authorList>
            <consortium name="The Broad Institute Genomics Platform"/>
            <person name="Cuomo C."/>
            <person name="de Hoog S."/>
            <person name="Gorbushina A."/>
            <person name="Stielow B."/>
            <person name="Teixiera M."/>
            <person name="Abouelleil A."/>
            <person name="Chapman S.B."/>
            <person name="Priest M."/>
            <person name="Young S.K."/>
            <person name="Wortman J."/>
            <person name="Nusbaum C."/>
            <person name="Birren B."/>
        </authorList>
    </citation>
    <scope>NUCLEOTIDE SEQUENCE [LARGE SCALE GENOMIC DNA]</scope>
    <source>
        <strain evidence="11 12">CBS 43764</strain>
    </source>
</reference>
<dbReference type="GO" id="GO:0016787">
    <property type="term" value="F:hydrolase activity"/>
    <property type="evidence" value="ECO:0007669"/>
    <property type="project" value="UniProtKB-KW"/>
</dbReference>
<dbReference type="InterPro" id="IPR005482">
    <property type="entry name" value="Biotin_COase_C"/>
</dbReference>
<evidence type="ECO:0000259" key="8">
    <source>
        <dbReference type="PROSITE" id="PS50968"/>
    </source>
</evidence>
<dbReference type="SUPFAM" id="SSF50891">
    <property type="entry name" value="Cyclophilin-like"/>
    <property type="match status" value="2"/>
</dbReference>
<dbReference type="InterPro" id="IPR003833">
    <property type="entry name" value="CT_C_D"/>
</dbReference>
<accession>A0A0D2AK35</accession>
<dbReference type="Gene3D" id="2.40.50.100">
    <property type="match status" value="1"/>
</dbReference>
<dbReference type="InterPro" id="IPR011761">
    <property type="entry name" value="ATP-grasp"/>
</dbReference>
<evidence type="ECO:0000256" key="5">
    <source>
        <dbReference type="ARBA" id="ARBA00022840"/>
    </source>
</evidence>
<dbReference type="SMART" id="SM00796">
    <property type="entry name" value="AHS1"/>
    <property type="match status" value="1"/>
</dbReference>
<feature type="domain" description="Lipoyl-binding" evidence="8">
    <location>
        <begin position="1166"/>
        <end position="1238"/>
    </location>
</feature>
<dbReference type="GeneID" id="27316961"/>
<evidence type="ECO:0000256" key="6">
    <source>
        <dbReference type="ARBA" id="ARBA00023267"/>
    </source>
</evidence>
<dbReference type="PROSITE" id="PS50975">
    <property type="entry name" value="ATP_GRASP"/>
    <property type="match status" value="1"/>
</dbReference>
<dbReference type="Pfam" id="PF02786">
    <property type="entry name" value="CPSase_L_D2"/>
    <property type="match status" value="1"/>
</dbReference>
<evidence type="ECO:0000259" key="10">
    <source>
        <dbReference type="PROSITE" id="PS50979"/>
    </source>
</evidence>
<dbReference type="InterPro" id="IPR000089">
    <property type="entry name" value="Biotin_lipoyl"/>
</dbReference>
<dbReference type="PROSITE" id="PS50968">
    <property type="entry name" value="BIOTINYL_LIPOYL"/>
    <property type="match status" value="1"/>
</dbReference>
<dbReference type="SUPFAM" id="SSF51246">
    <property type="entry name" value="Rudiment single hybrid motif"/>
    <property type="match status" value="1"/>
</dbReference>
<dbReference type="Gene3D" id="3.30.470.20">
    <property type="entry name" value="ATP-grasp fold, B domain"/>
    <property type="match status" value="1"/>
</dbReference>
<name>A0A0D2AK35_9PEZI</name>
<keyword evidence="3 7" id="KW-0547">Nucleotide-binding</keyword>
<dbReference type="SUPFAM" id="SSF51230">
    <property type="entry name" value="Single hybrid motif"/>
    <property type="match status" value="1"/>
</dbReference>
<dbReference type="SMART" id="SM00797">
    <property type="entry name" value="AHS2"/>
    <property type="match status" value="1"/>
</dbReference>
<dbReference type="InterPro" id="IPR029000">
    <property type="entry name" value="Cyclophilin-like_dom_sf"/>
</dbReference>
<dbReference type="InterPro" id="IPR005481">
    <property type="entry name" value="BC-like_N"/>
</dbReference>
<dbReference type="InterPro" id="IPR050856">
    <property type="entry name" value="Biotin_carboxylase_complex"/>
</dbReference>
<dbReference type="Pfam" id="PF02626">
    <property type="entry name" value="CT_A_B"/>
    <property type="match status" value="1"/>
</dbReference>
<dbReference type="Gene3D" id="2.40.100.10">
    <property type="entry name" value="Cyclophilin-like"/>
    <property type="match status" value="2"/>
</dbReference>
<dbReference type="STRING" id="253628.A0A0D2AK35"/>
<evidence type="ECO:0000256" key="3">
    <source>
        <dbReference type="ARBA" id="ARBA00022741"/>
    </source>
</evidence>
<organism evidence="11 12">
    <name type="scientific">Verruconis gallopava</name>
    <dbReference type="NCBI Taxonomy" id="253628"/>
    <lineage>
        <taxon>Eukaryota</taxon>
        <taxon>Fungi</taxon>
        <taxon>Dikarya</taxon>
        <taxon>Ascomycota</taxon>
        <taxon>Pezizomycotina</taxon>
        <taxon>Dothideomycetes</taxon>
        <taxon>Pleosporomycetidae</taxon>
        <taxon>Venturiales</taxon>
        <taxon>Sympoventuriaceae</taxon>
        <taxon>Verruconis</taxon>
    </lineage>
</organism>
<dbReference type="FunCoup" id="A0A0D2AK35">
    <property type="interactions" value="166"/>
</dbReference>
<feature type="domain" description="Biotin carboxylation" evidence="10">
    <location>
        <begin position="8"/>
        <end position="463"/>
    </location>
</feature>
<dbReference type="GO" id="GO:0016874">
    <property type="term" value="F:ligase activity"/>
    <property type="evidence" value="ECO:0007669"/>
    <property type="project" value="UniProtKB-KW"/>
</dbReference>
<evidence type="ECO:0000313" key="12">
    <source>
        <dbReference type="Proteomes" id="UP000053259"/>
    </source>
</evidence>
<dbReference type="OrthoDB" id="196847at2759"/>
<dbReference type="InterPro" id="IPR011764">
    <property type="entry name" value="Biotin_carboxylation_dom"/>
</dbReference>
<dbReference type="GO" id="GO:0005524">
    <property type="term" value="F:ATP binding"/>
    <property type="evidence" value="ECO:0007669"/>
    <property type="project" value="UniProtKB-UniRule"/>
</dbReference>
<dbReference type="Pfam" id="PF02682">
    <property type="entry name" value="CT_C_D"/>
    <property type="match status" value="1"/>
</dbReference>
<dbReference type="InterPro" id="IPR011053">
    <property type="entry name" value="Single_hybrid_motif"/>
</dbReference>
<dbReference type="PROSITE" id="PS00866">
    <property type="entry name" value="CPSASE_1"/>
    <property type="match status" value="1"/>
</dbReference>
<proteinExistence type="predicted"/>